<name>A0ABY9WAE4_9BACI</name>
<feature type="compositionally biased region" description="Acidic residues" evidence="3">
    <location>
        <begin position="592"/>
        <end position="605"/>
    </location>
</feature>
<keyword evidence="4" id="KW-0812">Transmembrane</keyword>
<dbReference type="Gene3D" id="2.60.40.1850">
    <property type="match status" value="1"/>
</dbReference>
<dbReference type="Proteomes" id="UP001303701">
    <property type="component" value="Chromosome"/>
</dbReference>
<gene>
    <name evidence="6" type="ORF">RI196_15775</name>
</gene>
<evidence type="ECO:0000313" key="6">
    <source>
        <dbReference type="EMBL" id="WNF32678.1"/>
    </source>
</evidence>
<dbReference type="SMART" id="SM00725">
    <property type="entry name" value="NEAT"/>
    <property type="match status" value="1"/>
</dbReference>
<keyword evidence="4" id="KW-1133">Transmembrane helix</keyword>
<feature type="compositionally biased region" description="Basic and acidic residues" evidence="3">
    <location>
        <begin position="618"/>
        <end position="629"/>
    </location>
</feature>
<feature type="domain" description="NEAT" evidence="5">
    <location>
        <begin position="37"/>
        <end position="181"/>
    </location>
</feature>
<dbReference type="InterPro" id="IPR006635">
    <property type="entry name" value="NEAT_dom"/>
</dbReference>
<dbReference type="NCBIfam" id="TIGR01167">
    <property type="entry name" value="LPXTG_anchor"/>
    <property type="match status" value="1"/>
</dbReference>
<feature type="compositionally biased region" description="Low complexity" evidence="3">
    <location>
        <begin position="564"/>
        <end position="591"/>
    </location>
</feature>
<dbReference type="SUPFAM" id="SSF158911">
    <property type="entry name" value="NEAT domain-like"/>
    <property type="match status" value="1"/>
</dbReference>
<dbReference type="InterPro" id="IPR037250">
    <property type="entry name" value="NEAT_dom_sf"/>
</dbReference>
<evidence type="ECO:0000259" key="5">
    <source>
        <dbReference type="PROSITE" id="PS50978"/>
    </source>
</evidence>
<dbReference type="GeneID" id="301127451"/>
<protein>
    <submittedName>
        <fullName evidence="6">NEAT domain-containing protein</fullName>
    </submittedName>
</protein>
<dbReference type="PROSITE" id="PS50978">
    <property type="entry name" value="NEAT"/>
    <property type="match status" value="1"/>
</dbReference>
<comment type="subcellular location">
    <subcellularLocation>
        <location evidence="1">Cell envelope</location>
    </subcellularLocation>
</comment>
<dbReference type="CDD" id="cd06920">
    <property type="entry name" value="NEAT"/>
    <property type="match status" value="1"/>
</dbReference>
<accession>A0ABY9WAE4</accession>
<reference evidence="6 7" key="1">
    <citation type="submission" date="2023-09" db="EMBL/GenBank/DDBJ databases">
        <title>Different Types of Thermotolerant Ring-Cleaving Dioxygenases derived from Aeribacillus composti HB-1 applied for multiple aromatic hydrocarbons removal.</title>
        <authorList>
            <person name="Cao L."/>
            <person name="Li M."/>
            <person name="Ma T."/>
        </authorList>
    </citation>
    <scope>NUCLEOTIDE SEQUENCE [LARGE SCALE GENOMIC DNA]</scope>
    <source>
        <strain evidence="6 7">HB-1</strain>
    </source>
</reference>
<dbReference type="Pfam" id="PF07554">
    <property type="entry name" value="FIVAR"/>
    <property type="match status" value="2"/>
</dbReference>
<sequence length="664" mass="73967">MKRKSRLLWIGIAIFLLTLSPILPIFHNVHAEGAGLVNGTYEGVDYRYLKDGTAETSAAHGYLYVANSGRLIIEDDTIIFEHEITAVNKDYLPYIGYRLPGKPKAVISGDNISGMDGYQQVQPERKDNGNYVIRYKMEDVTKALDILMHVHMENVPGMPGGIYDNWYNVQLQLDTSTLPIDVETDKSELEKVLEEARHLFNTVHPRGTLIPYVYSEGEHGYAVPEIQRRLANAENVYNNPNATQTEVDAAIESLKFAMDSVKRDQFFKIEPLRFRVLNSIGDDAELSEHAGDFGEETTAVLKQFGTYQTVANIPVHLPKETLQIYKAADTANGGFSSAMSKVYFVEAKNDTNIYQINIRHKDAGDDVWKGISYVKYNTDGVEKEVYLNFNVNIQEDLKDFVELAKKIDPSKLEADGEHVNTFQTSLNEAEKVSNKLAATRVEILSATQALKEAVTNILKTKHYDAGTYVLSLADFGADFANFVEKSHLIVDENGQLSLQIIPKANVEVSLQNQETGEEIAADSSHIFKDIDPSIPYTIEISNNGETAAYSVYFALITAELLAEPEQPGGNPEQPAEPEQPGENPEQPAEPEQPGEDPEQPAEPEQPEEKIGQPTKSEQLAEEKKELEGKKLPNTATNQFNFLLIGIILLGMGSICFAVVRKKYN</sequence>
<keyword evidence="4" id="KW-0472">Membrane</keyword>
<evidence type="ECO:0000256" key="3">
    <source>
        <dbReference type="SAM" id="MobiDB-lite"/>
    </source>
</evidence>
<keyword evidence="2" id="KW-0732">Signal</keyword>
<evidence type="ECO:0000256" key="1">
    <source>
        <dbReference type="ARBA" id="ARBA00004196"/>
    </source>
</evidence>
<feature type="transmembrane region" description="Helical" evidence="4">
    <location>
        <begin position="639"/>
        <end position="659"/>
    </location>
</feature>
<evidence type="ECO:0000256" key="4">
    <source>
        <dbReference type="SAM" id="Phobius"/>
    </source>
</evidence>
<organism evidence="6 7">
    <name type="scientific">Aeribacillus composti</name>
    <dbReference type="NCBI Taxonomy" id="1868734"/>
    <lineage>
        <taxon>Bacteria</taxon>
        <taxon>Bacillati</taxon>
        <taxon>Bacillota</taxon>
        <taxon>Bacilli</taxon>
        <taxon>Bacillales</taxon>
        <taxon>Bacillaceae</taxon>
        <taxon>Aeribacillus</taxon>
    </lineage>
</organism>
<dbReference type="Gene3D" id="1.20.1270.90">
    <property type="entry name" value="AF1782-like"/>
    <property type="match status" value="1"/>
</dbReference>
<dbReference type="Pfam" id="PF05031">
    <property type="entry name" value="NEAT"/>
    <property type="match status" value="1"/>
</dbReference>
<feature type="region of interest" description="Disordered" evidence="3">
    <location>
        <begin position="564"/>
        <end position="629"/>
    </location>
</feature>
<evidence type="ECO:0000313" key="7">
    <source>
        <dbReference type="Proteomes" id="UP001303701"/>
    </source>
</evidence>
<evidence type="ECO:0000256" key="2">
    <source>
        <dbReference type="ARBA" id="ARBA00022729"/>
    </source>
</evidence>
<keyword evidence="7" id="KW-1185">Reference proteome</keyword>
<proteinExistence type="predicted"/>
<dbReference type="EMBL" id="CP134501">
    <property type="protein sequence ID" value="WNF32678.1"/>
    <property type="molecule type" value="Genomic_DNA"/>
</dbReference>
<dbReference type="RefSeq" id="WP_311066497.1">
    <property type="nucleotide sequence ID" value="NZ_CP134501.1"/>
</dbReference>